<dbReference type="EMBL" id="CAUOFW020006858">
    <property type="protein sequence ID" value="CAK9176610.1"/>
    <property type="molecule type" value="Genomic_DNA"/>
</dbReference>
<protein>
    <submittedName>
        <fullName evidence="1">Uncharacterized protein</fullName>
    </submittedName>
</protein>
<comment type="caution">
    <text evidence="1">The sequence shown here is derived from an EMBL/GenBank/DDBJ whole genome shotgun (WGS) entry which is preliminary data.</text>
</comment>
<evidence type="ECO:0000313" key="2">
    <source>
        <dbReference type="Proteomes" id="UP001642360"/>
    </source>
</evidence>
<sequence>MKVVGDLDIEDMYQTRDALRSPTSRTRVTLAPALTPTPANAVPAPASINIVSVTQGDASAVYADATPPSRNVEFFFANVDEPCDDIGDGIDDKVTGPP</sequence>
<reference evidence="1 2" key="1">
    <citation type="submission" date="2024-02" db="EMBL/GenBank/DDBJ databases">
        <authorList>
            <person name="Vignale AGUSTIN F."/>
            <person name="Sosa J E."/>
            <person name="Modenutti C."/>
        </authorList>
    </citation>
    <scope>NUCLEOTIDE SEQUENCE [LARGE SCALE GENOMIC DNA]</scope>
</reference>
<dbReference type="Proteomes" id="UP001642360">
    <property type="component" value="Unassembled WGS sequence"/>
</dbReference>
<accession>A0ABC8U9E6</accession>
<gene>
    <name evidence="1" type="ORF">ILEXP_LOCUS46467</name>
</gene>
<keyword evidence="2" id="KW-1185">Reference proteome</keyword>
<name>A0ABC8U9E6_9AQUA</name>
<dbReference type="AlphaFoldDB" id="A0ABC8U9E6"/>
<evidence type="ECO:0000313" key="1">
    <source>
        <dbReference type="EMBL" id="CAK9176610.1"/>
    </source>
</evidence>
<proteinExistence type="predicted"/>
<organism evidence="1 2">
    <name type="scientific">Ilex paraguariensis</name>
    <name type="common">yerba mate</name>
    <dbReference type="NCBI Taxonomy" id="185542"/>
    <lineage>
        <taxon>Eukaryota</taxon>
        <taxon>Viridiplantae</taxon>
        <taxon>Streptophyta</taxon>
        <taxon>Embryophyta</taxon>
        <taxon>Tracheophyta</taxon>
        <taxon>Spermatophyta</taxon>
        <taxon>Magnoliopsida</taxon>
        <taxon>eudicotyledons</taxon>
        <taxon>Gunneridae</taxon>
        <taxon>Pentapetalae</taxon>
        <taxon>asterids</taxon>
        <taxon>campanulids</taxon>
        <taxon>Aquifoliales</taxon>
        <taxon>Aquifoliaceae</taxon>
        <taxon>Ilex</taxon>
    </lineage>
</organism>